<evidence type="ECO:0000256" key="5">
    <source>
        <dbReference type="ARBA" id="ARBA00023204"/>
    </source>
</evidence>
<keyword evidence="2 7" id="KW-0255">Endonuclease</keyword>
<evidence type="ECO:0000256" key="2">
    <source>
        <dbReference type="ARBA" id="ARBA00022759"/>
    </source>
</evidence>
<comment type="similarity">
    <text evidence="6">Belongs to the Vsr family.</text>
</comment>
<dbReference type="Proteomes" id="UP001165580">
    <property type="component" value="Unassembled WGS sequence"/>
</dbReference>
<evidence type="ECO:0000256" key="6">
    <source>
        <dbReference type="ARBA" id="ARBA00029466"/>
    </source>
</evidence>
<gene>
    <name evidence="7" type="ORF">NVV95_03055</name>
</gene>
<dbReference type="RefSeq" id="WP_259485059.1">
    <property type="nucleotide sequence ID" value="NZ_JANTEZ010000001.1"/>
</dbReference>
<keyword evidence="1" id="KW-0540">Nuclease</keyword>
<evidence type="ECO:0000256" key="1">
    <source>
        <dbReference type="ARBA" id="ARBA00022722"/>
    </source>
</evidence>
<dbReference type="InterPro" id="IPR004603">
    <property type="entry name" value="DNA_mismatch_endonuc_vsr"/>
</dbReference>
<dbReference type="EMBL" id="JANTEZ010000001">
    <property type="protein sequence ID" value="MCS5713529.1"/>
    <property type="molecule type" value="Genomic_DNA"/>
</dbReference>
<keyword evidence="4" id="KW-0378">Hydrolase</keyword>
<evidence type="ECO:0000256" key="4">
    <source>
        <dbReference type="ARBA" id="ARBA00022801"/>
    </source>
</evidence>
<protein>
    <submittedName>
        <fullName evidence="7">Very short patch repair endonuclease</fullName>
    </submittedName>
</protein>
<evidence type="ECO:0000313" key="7">
    <source>
        <dbReference type="EMBL" id="MCS5713529.1"/>
    </source>
</evidence>
<organism evidence="7 8">
    <name type="scientific">Herbiconiux gentiana</name>
    <dbReference type="NCBI Taxonomy" id="2970912"/>
    <lineage>
        <taxon>Bacteria</taxon>
        <taxon>Bacillati</taxon>
        <taxon>Actinomycetota</taxon>
        <taxon>Actinomycetes</taxon>
        <taxon>Micrococcales</taxon>
        <taxon>Microbacteriaceae</taxon>
        <taxon>Herbiconiux</taxon>
    </lineage>
</organism>
<dbReference type="Gene3D" id="3.40.960.10">
    <property type="entry name" value="VSR Endonuclease"/>
    <property type="match status" value="1"/>
</dbReference>
<sequence length="147" mass="16980">MAPSSASWASSPGALATMKANIRRDTKPELEMRRRLHALGYRYRVDHPLKETPRRRADLVFTRLKLAIFVDGCFWHGCPKHYISPRANSDYWIQKVERNRARDADTTARLTEAGWRVLRIWEHVPVEEGVSMVEATIESLRAGQPIR</sequence>
<dbReference type="Pfam" id="PF03852">
    <property type="entry name" value="Vsr"/>
    <property type="match status" value="1"/>
</dbReference>
<dbReference type="CDD" id="cd00221">
    <property type="entry name" value="Vsr"/>
    <property type="match status" value="1"/>
</dbReference>
<dbReference type="InterPro" id="IPR011335">
    <property type="entry name" value="Restrct_endonuc-II-like"/>
</dbReference>
<evidence type="ECO:0000256" key="3">
    <source>
        <dbReference type="ARBA" id="ARBA00022763"/>
    </source>
</evidence>
<dbReference type="SUPFAM" id="SSF52980">
    <property type="entry name" value="Restriction endonuclease-like"/>
    <property type="match status" value="1"/>
</dbReference>
<keyword evidence="8" id="KW-1185">Reference proteome</keyword>
<keyword evidence="5" id="KW-0234">DNA repair</keyword>
<dbReference type="NCBIfam" id="TIGR00632">
    <property type="entry name" value="vsr"/>
    <property type="match status" value="1"/>
</dbReference>
<reference evidence="7" key="1">
    <citation type="submission" date="2022-08" db="EMBL/GenBank/DDBJ databases">
        <authorList>
            <person name="Deng Y."/>
            <person name="Han X.-F."/>
            <person name="Zhang Y.-Q."/>
        </authorList>
    </citation>
    <scope>NUCLEOTIDE SEQUENCE</scope>
    <source>
        <strain evidence="7">CPCC 205716</strain>
    </source>
</reference>
<keyword evidence="3" id="KW-0227">DNA damage</keyword>
<accession>A0ABT2GBF2</accession>
<comment type="caution">
    <text evidence="7">The sequence shown here is derived from an EMBL/GenBank/DDBJ whole genome shotgun (WGS) entry which is preliminary data.</text>
</comment>
<proteinExistence type="inferred from homology"/>
<evidence type="ECO:0000313" key="8">
    <source>
        <dbReference type="Proteomes" id="UP001165580"/>
    </source>
</evidence>
<name>A0ABT2GBF2_9MICO</name>
<dbReference type="GO" id="GO:0004519">
    <property type="term" value="F:endonuclease activity"/>
    <property type="evidence" value="ECO:0007669"/>
    <property type="project" value="UniProtKB-KW"/>
</dbReference>